<feature type="transmembrane region" description="Helical" evidence="6">
    <location>
        <begin position="99"/>
        <end position="121"/>
    </location>
</feature>
<dbReference type="PANTHER" id="PTHR43385">
    <property type="entry name" value="RIBOFLAVIN TRANSPORTER RIBJ"/>
    <property type="match status" value="1"/>
</dbReference>
<organism evidence="7 8">
    <name type="scientific">Pseudoduganella namucuonensis</name>
    <dbReference type="NCBI Taxonomy" id="1035707"/>
    <lineage>
        <taxon>Bacteria</taxon>
        <taxon>Pseudomonadati</taxon>
        <taxon>Pseudomonadota</taxon>
        <taxon>Betaproteobacteria</taxon>
        <taxon>Burkholderiales</taxon>
        <taxon>Oxalobacteraceae</taxon>
        <taxon>Telluria group</taxon>
        <taxon>Pseudoduganella</taxon>
    </lineage>
</organism>
<evidence type="ECO:0000256" key="2">
    <source>
        <dbReference type="ARBA" id="ARBA00022448"/>
    </source>
</evidence>
<dbReference type="InterPro" id="IPR011701">
    <property type="entry name" value="MFS"/>
</dbReference>
<evidence type="ECO:0000313" key="7">
    <source>
        <dbReference type="EMBL" id="SFU83462.1"/>
    </source>
</evidence>
<evidence type="ECO:0000256" key="1">
    <source>
        <dbReference type="ARBA" id="ARBA00004141"/>
    </source>
</evidence>
<dbReference type="Pfam" id="PF07690">
    <property type="entry name" value="MFS_1"/>
    <property type="match status" value="1"/>
</dbReference>
<sequence length="405" mass="42294">MRRPRKTIAILACTQIMSWGALYYAIAILAPEMAKEMGWRAEVAVGAFSWSLLVSGVAAAPIGALLDRHGGRWVMGAGSLLCGAGLLALSRVHTVPAYYAVWTLLGLAMAMTMYEAAFATINREFRLGGRQAISTLTLFGGFASTVSWPLTQYLNGMVGWRETWLLYGVAHLLVCVPLHLMLPGSAGGGPEFRAAPADGGDKAAAAPAGGEAAPREHTLREAVRHPAFWKLAFAFSANSFIFSAMSVHLIPLLRQYGHAAALAVWLAALIGPMQVAGRVGEMTLGRGAAPQTIGKITFGALPAALLALLLFGAHAWAAALFCVLYGLSNGILTIVRGTIPQLLFGRRNYGAISGALAGPSLVARAAGPLAVAALVQANAPATLLLVLLAAALLSLGFYLLAVRTG</sequence>
<feature type="transmembrane region" description="Helical" evidence="6">
    <location>
        <begin position="351"/>
        <end position="375"/>
    </location>
</feature>
<keyword evidence="3 6" id="KW-0812">Transmembrane</keyword>
<gene>
    <name evidence="7" type="ORF">SAMN05216552_101146</name>
</gene>
<comment type="subcellular location">
    <subcellularLocation>
        <location evidence="1">Membrane</location>
        <topology evidence="1">Multi-pass membrane protein</topology>
    </subcellularLocation>
</comment>
<evidence type="ECO:0000256" key="6">
    <source>
        <dbReference type="SAM" id="Phobius"/>
    </source>
</evidence>
<dbReference type="InterPro" id="IPR052983">
    <property type="entry name" value="MFS_Riboflavin_Transporter"/>
</dbReference>
<keyword evidence="4 6" id="KW-1133">Transmembrane helix</keyword>
<protein>
    <submittedName>
        <fullName evidence="7">Predicted arabinose efflux permease, MFS family</fullName>
    </submittedName>
</protein>
<keyword evidence="2" id="KW-0813">Transport</keyword>
<feature type="transmembrane region" description="Helical" evidence="6">
    <location>
        <begin position="73"/>
        <end position="93"/>
    </location>
</feature>
<evidence type="ECO:0000256" key="3">
    <source>
        <dbReference type="ARBA" id="ARBA00022692"/>
    </source>
</evidence>
<dbReference type="OrthoDB" id="5966585at2"/>
<feature type="transmembrane region" description="Helical" evidence="6">
    <location>
        <begin position="47"/>
        <end position="66"/>
    </location>
</feature>
<evidence type="ECO:0000256" key="5">
    <source>
        <dbReference type="ARBA" id="ARBA00023136"/>
    </source>
</evidence>
<reference evidence="8" key="1">
    <citation type="submission" date="2016-10" db="EMBL/GenBank/DDBJ databases">
        <authorList>
            <person name="Varghese N."/>
            <person name="Submissions S."/>
        </authorList>
    </citation>
    <scope>NUCLEOTIDE SEQUENCE [LARGE SCALE GENOMIC DNA]</scope>
    <source>
        <strain evidence="8">CGMCC 1.11014</strain>
    </source>
</reference>
<dbReference type="GO" id="GO:0022857">
    <property type="term" value="F:transmembrane transporter activity"/>
    <property type="evidence" value="ECO:0007669"/>
    <property type="project" value="InterPro"/>
</dbReference>
<proteinExistence type="predicted"/>
<feature type="transmembrane region" description="Helical" evidence="6">
    <location>
        <begin position="7"/>
        <end position="27"/>
    </location>
</feature>
<dbReference type="AlphaFoldDB" id="A0A1I7JE94"/>
<dbReference type="Proteomes" id="UP000199391">
    <property type="component" value="Unassembled WGS sequence"/>
</dbReference>
<dbReference type="PANTHER" id="PTHR43385:SF1">
    <property type="entry name" value="RIBOFLAVIN TRANSPORTER RIBJ"/>
    <property type="match status" value="1"/>
</dbReference>
<keyword evidence="5 6" id="KW-0472">Membrane</keyword>
<dbReference type="Gene3D" id="1.20.1250.20">
    <property type="entry name" value="MFS general substrate transporter like domains"/>
    <property type="match status" value="1"/>
</dbReference>
<dbReference type="InterPro" id="IPR036259">
    <property type="entry name" value="MFS_trans_sf"/>
</dbReference>
<name>A0A1I7JE94_9BURK</name>
<dbReference type="SUPFAM" id="SSF103473">
    <property type="entry name" value="MFS general substrate transporter"/>
    <property type="match status" value="1"/>
</dbReference>
<keyword evidence="8" id="KW-1185">Reference proteome</keyword>
<accession>A0A1I7JE94</accession>
<feature type="transmembrane region" description="Helical" evidence="6">
    <location>
        <begin position="381"/>
        <end position="401"/>
    </location>
</feature>
<dbReference type="STRING" id="1035707.SAMN05216552_101146"/>
<dbReference type="RefSeq" id="WP_093556093.1">
    <property type="nucleotide sequence ID" value="NZ_FPBO01000011.1"/>
</dbReference>
<feature type="transmembrane region" description="Helical" evidence="6">
    <location>
        <begin position="163"/>
        <end position="182"/>
    </location>
</feature>
<dbReference type="GO" id="GO:0016020">
    <property type="term" value="C:membrane"/>
    <property type="evidence" value="ECO:0007669"/>
    <property type="project" value="UniProtKB-SubCell"/>
</dbReference>
<evidence type="ECO:0000313" key="8">
    <source>
        <dbReference type="Proteomes" id="UP000199391"/>
    </source>
</evidence>
<feature type="transmembrane region" description="Helical" evidence="6">
    <location>
        <begin position="227"/>
        <end position="250"/>
    </location>
</feature>
<dbReference type="EMBL" id="FPBO01000011">
    <property type="protein sequence ID" value="SFU83462.1"/>
    <property type="molecule type" value="Genomic_DNA"/>
</dbReference>
<evidence type="ECO:0000256" key="4">
    <source>
        <dbReference type="ARBA" id="ARBA00022989"/>
    </source>
</evidence>
<feature type="transmembrane region" description="Helical" evidence="6">
    <location>
        <begin position="256"/>
        <end position="280"/>
    </location>
</feature>